<evidence type="ECO:0000313" key="1">
    <source>
        <dbReference type="EMBL" id="KAF5667184.1"/>
    </source>
</evidence>
<proteinExistence type="predicted"/>
<dbReference type="AlphaFoldDB" id="A0A8H5TDM5"/>
<gene>
    <name evidence="1" type="ORF">FHETE_5887</name>
</gene>
<dbReference type="OrthoDB" id="2588098at2759"/>
<evidence type="ECO:0008006" key="3">
    <source>
        <dbReference type="Google" id="ProtNLM"/>
    </source>
</evidence>
<comment type="caution">
    <text evidence="1">The sequence shown here is derived from an EMBL/GenBank/DDBJ whole genome shotgun (WGS) entry which is preliminary data.</text>
</comment>
<keyword evidence="2" id="KW-1185">Reference proteome</keyword>
<organism evidence="1 2">
    <name type="scientific">Fusarium heterosporum</name>
    <dbReference type="NCBI Taxonomy" id="42747"/>
    <lineage>
        <taxon>Eukaryota</taxon>
        <taxon>Fungi</taxon>
        <taxon>Dikarya</taxon>
        <taxon>Ascomycota</taxon>
        <taxon>Pezizomycotina</taxon>
        <taxon>Sordariomycetes</taxon>
        <taxon>Hypocreomycetidae</taxon>
        <taxon>Hypocreales</taxon>
        <taxon>Nectriaceae</taxon>
        <taxon>Fusarium</taxon>
        <taxon>Fusarium heterosporum species complex</taxon>
    </lineage>
</organism>
<accession>A0A8H5TDM5</accession>
<reference evidence="1 2" key="1">
    <citation type="submission" date="2020-05" db="EMBL/GenBank/DDBJ databases">
        <title>Identification and distribution of gene clusters putatively required for synthesis of sphingolipid metabolism inhibitors in phylogenetically diverse species of the filamentous fungus Fusarium.</title>
        <authorList>
            <person name="Kim H.-S."/>
            <person name="Busman M."/>
            <person name="Brown D.W."/>
            <person name="Divon H."/>
            <person name="Uhlig S."/>
            <person name="Proctor R.H."/>
        </authorList>
    </citation>
    <scope>NUCLEOTIDE SEQUENCE [LARGE SCALE GENOMIC DNA]</scope>
    <source>
        <strain evidence="1 2">NRRL 20693</strain>
    </source>
</reference>
<dbReference type="Proteomes" id="UP000567885">
    <property type="component" value="Unassembled WGS sequence"/>
</dbReference>
<protein>
    <recommendedName>
        <fullName evidence="3">F-box domain-containing protein</fullName>
    </recommendedName>
</protein>
<dbReference type="EMBL" id="JAAGWQ010000103">
    <property type="protein sequence ID" value="KAF5667184.1"/>
    <property type="molecule type" value="Genomic_DNA"/>
</dbReference>
<name>A0A8H5TDM5_FUSHE</name>
<evidence type="ECO:0000313" key="2">
    <source>
        <dbReference type="Proteomes" id="UP000567885"/>
    </source>
</evidence>
<sequence length="446" mass="51887">MRSKYDADVVYEDLLSTSAERVERNEWWTFLVPEKQQRLRLPLTNPRDTDGAPYWFCTEDLSFNAFKLLCSSLESVDLKPEQDLPTSWKRYPAQSRLERLPHELHVIIFNFLEPQDFMSFGLGSQTLWKHAVTWAQNGYMRWRNEYSWANTPIICAGSKLNTLPKSVYSIFPEAIPDELTITDPWNTSERPTQTRPNAWYHKAMESYQRTPFPFDDLYIDAFAEHIQYANIPKNRHVFMKRSLPTLSIEQGSKWLLRNLSKNEYICMEATTISDGQTTVSLRRTNWLTLDILLLWLISWRGESSQEVWSWEGLEDFVGFTDINLEDTVMDPSYGPLDHKFWPIWAGNWAGDRLDVVAQCEMDASWVDRTSWVDTLANKMMRTFYGLALAEGDSETQRYWAEIFKKSGGVIWLHVSDHSSGAAKVQIVKFDPTADEPWEVLPEGTTT</sequence>